<dbReference type="EMBL" id="UYRU01113365">
    <property type="protein sequence ID" value="VDN44851.1"/>
    <property type="molecule type" value="Genomic_DNA"/>
</dbReference>
<reference evidence="2 3" key="1">
    <citation type="submission" date="2018-11" db="EMBL/GenBank/DDBJ databases">
        <authorList>
            <consortium name="Pathogen Informatics"/>
        </authorList>
    </citation>
    <scope>NUCLEOTIDE SEQUENCE [LARGE SCALE GENOMIC DNA]</scope>
</reference>
<proteinExistence type="predicted"/>
<dbReference type="InterPro" id="IPR023210">
    <property type="entry name" value="NADP_OxRdtase_dom"/>
</dbReference>
<dbReference type="SUPFAM" id="SSF51430">
    <property type="entry name" value="NAD(P)-linked oxidoreductase"/>
    <property type="match status" value="1"/>
</dbReference>
<protein>
    <recommendedName>
        <fullName evidence="1">NADP-dependent oxidoreductase domain-containing protein</fullName>
    </recommendedName>
</protein>
<dbReference type="InterPro" id="IPR036812">
    <property type="entry name" value="NAD(P)_OxRdtase_dom_sf"/>
</dbReference>
<sequence length="74" mass="8317">MEKLVDDGLVRSIGLSNFNRAQIKRILKCCRIRPQVLQVEVSLLFRNRDLVAFAKSVGMQVTSYATFGSPGMRS</sequence>
<dbReference type="Pfam" id="PF00248">
    <property type="entry name" value="Aldo_ket_red"/>
    <property type="match status" value="1"/>
</dbReference>
<dbReference type="Proteomes" id="UP000281553">
    <property type="component" value="Unassembled WGS sequence"/>
</dbReference>
<evidence type="ECO:0000259" key="1">
    <source>
        <dbReference type="Pfam" id="PF00248"/>
    </source>
</evidence>
<dbReference type="InterPro" id="IPR020471">
    <property type="entry name" value="AKR"/>
</dbReference>
<dbReference type="PRINTS" id="PR00069">
    <property type="entry name" value="ALDKETRDTASE"/>
</dbReference>
<organism evidence="2 3">
    <name type="scientific">Dibothriocephalus latus</name>
    <name type="common">Fish tapeworm</name>
    <name type="synonym">Diphyllobothrium latum</name>
    <dbReference type="NCBI Taxonomy" id="60516"/>
    <lineage>
        <taxon>Eukaryota</taxon>
        <taxon>Metazoa</taxon>
        <taxon>Spiralia</taxon>
        <taxon>Lophotrochozoa</taxon>
        <taxon>Platyhelminthes</taxon>
        <taxon>Cestoda</taxon>
        <taxon>Eucestoda</taxon>
        <taxon>Diphyllobothriidea</taxon>
        <taxon>Diphyllobothriidae</taxon>
        <taxon>Dibothriocephalus</taxon>
    </lineage>
</organism>
<accession>A0A3P7PPD5</accession>
<evidence type="ECO:0000313" key="2">
    <source>
        <dbReference type="EMBL" id="VDN44851.1"/>
    </source>
</evidence>
<dbReference type="PROSITE" id="PS00062">
    <property type="entry name" value="ALDOKETO_REDUCTASE_2"/>
    <property type="match status" value="1"/>
</dbReference>
<evidence type="ECO:0000313" key="3">
    <source>
        <dbReference type="Proteomes" id="UP000281553"/>
    </source>
</evidence>
<name>A0A3P7PPD5_DIBLA</name>
<dbReference type="Gene3D" id="3.20.20.100">
    <property type="entry name" value="NADP-dependent oxidoreductase domain"/>
    <property type="match status" value="1"/>
</dbReference>
<dbReference type="OrthoDB" id="48988at2759"/>
<feature type="domain" description="NADP-dependent oxidoreductase" evidence="1">
    <location>
        <begin position="1"/>
        <end position="71"/>
    </location>
</feature>
<dbReference type="GO" id="GO:0016491">
    <property type="term" value="F:oxidoreductase activity"/>
    <property type="evidence" value="ECO:0007669"/>
    <property type="project" value="InterPro"/>
</dbReference>
<gene>
    <name evidence="2" type="ORF">DILT_LOCUS19455</name>
</gene>
<dbReference type="InterPro" id="IPR018170">
    <property type="entry name" value="Aldo/ket_reductase_CS"/>
</dbReference>
<dbReference type="AlphaFoldDB" id="A0A3P7PPD5"/>
<keyword evidence="3" id="KW-1185">Reference proteome</keyword>
<dbReference type="PANTHER" id="PTHR11732">
    <property type="entry name" value="ALDO/KETO REDUCTASE"/>
    <property type="match status" value="1"/>
</dbReference>